<evidence type="ECO:0000256" key="4">
    <source>
        <dbReference type="ARBA" id="ARBA00022989"/>
    </source>
</evidence>
<dbReference type="AlphaFoldDB" id="A0A1Q9CE49"/>
<dbReference type="PRINTS" id="PR00762">
    <property type="entry name" value="CLCHANNEL"/>
</dbReference>
<dbReference type="GO" id="GO:0005247">
    <property type="term" value="F:voltage-gated chloride channel activity"/>
    <property type="evidence" value="ECO:0007669"/>
    <property type="project" value="TreeGrafter"/>
</dbReference>
<keyword evidence="7" id="KW-0868">Chloride</keyword>
<dbReference type="InterPro" id="IPR014743">
    <property type="entry name" value="Cl-channel_core"/>
</dbReference>
<evidence type="ECO:0000256" key="7">
    <source>
        <dbReference type="ARBA" id="ARBA00023214"/>
    </source>
</evidence>
<gene>
    <name evidence="9" type="primary">CLCN5</name>
    <name evidence="9" type="ORF">AK812_SmicGene38263</name>
</gene>
<dbReference type="GO" id="GO:0005769">
    <property type="term" value="C:early endosome"/>
    <property type="evidence" value="ECO:0007669"/>
    <property type="project" value="TreeGrafter"/>
</dbReference>
<keyword evidence="5" id="KW-0406">Ion transport</keyword>
<protein>
    <submittedName>
        <fullName evidence="9">H(+)/Cl(-) exchange transporter 5</fullName>
    </submittedName>
</protein>
<evidence type="ECO:0000313" key="9">
    <source>
        <dbReference type="EMBL" id="OLP81223.1"/>
    </source>
</evidence>
<evidence type="ECO:0000256" key="5">
    <source>
        <dbReference type="ARBA" id="ARBA00023065"/>
    </source>
</evidence>
<evidence type="ECO:0000256" key="8">
    <source>
        <dbReference type="SAM" id="Phobius"/>
    </source>
</evidence>
<keyword evidence="4 8" id="KW-1133">Transmembrane helix</keyword>
<feature type="transmembrane region" description="Helical" evidence="8">
    <location>
        <begin position="49"/>
        <end position="70"/>
    </location>
</feature>
<dbReference type="GO" id="GO:0005794">
    <property type="term" value="C:Golgi apparatus"/>
    <property type="evidence" value="ECO:0007669"/>
    <property type="project" value="TreeGrafter"/>
</dbReference>
<evidence type="ECO:0000256" key="2">
    <source>
        <dbReference type="ARBA" id="ARBA00022448"/>
    </source>
</evidence>
<evidence type="ECO:0000256" key="3">
    <source>
        <dbReference type="ARBA" id="ARBA00022692"/>
    </source>
</evidence>
<feature type="transmembrane region" description="Helical" evidence="8">
    <location>
        <begin position="268"/>
        <end position="289"/>
    </location>
</feature>
<dbReference type="Gene3D" id="1.10.3080.10">
    <property type="entry name" value="Clc chloride channel"/>
    <property type="match status" value="2"/>
</dbReference>
<feature type="transmembrane region" description="Helical" evidence="8">
    <location>
        <begin position="223"/>
        <end position="248"/>
    </location>
</feature>
<feature type="transmembrane region" description="Helical" evidence="8">
    <location>
        <begin position="335"/>
        <end position="358"/>
    </location>
</feature>
<dbReference type="SUPFAM" id="SSF81340">
    <property type="entry name" value="Clc chloride channel"/>
    <property type="match status" value="1"/>
</dbReference>
<feature type="transmembrane region" description="Helical" evidence="8">
    <location>
        <begin position="135"/>
        <end position="152"/>
    </location>
</feature>
<evidence type="ECO:0000256" key="1">
    <source>
        <dbReference type="ARBA" id="ARBA00004141"/>
    </source>
</evidence>
<name>A0A1Q9CE49_SYMMI</name>
<dbReference type="PANTHER" id="PTHR45711">
    <property type="entry name" value="CHLORIDE CHANNEL PROTEIN"/>
    <property type="match status" value="1"/>
</dbReference>
<dbReference type="PANTHER" id="PTHR45711:SF6">
    <property type="entry name" value="CHLORIDE CHANNEL PROTEIN"/>
    <property type="match status" value="1"/>
</dbReference>
<dbReference type="OrthoDB" id="44789at2759"/>
<dbReference type="EMBL" id="LSRX01001300">
    <property type="protein sequence ID" value="OLP81223.1"/>
    <property type="molecule type" value="Genomic_DNA"/>
</dbReference>
<feature type="transmembrane region" description="Helical" evidence="8">
    <location>
        <begin position="172"/>
        <end position="190"/>
    </location>
</feature>
<evidence type="ECO:0000256" key="6">
    <source>
        <dbReference type="ARBA" id="ARBA00023136"/>
    </source>
</evidence>
<organism evidence="9 10">
    <name type="scientific">Symbiodinium microadriaticum</name>
    <name type="common">Dinoflagellate</name>
    <name type="synonym">Zooxanthella microadriatica</name>
    <dbReference type="NCBI Taxonomy" id="2951"/>
    <lineage>
        <taxon>Eukaryota</taxon>
        <taxon>Sar</taxon>
        <taxon>Alveolata</taxon>
        <taxon>Dinophyceae</taxon>
        <taxon>Suessiales</taxon>
        <taxon>Symbiodiniaceae</taxon>
        <taxon>Symbiodinium</taxon>
    </lineage>
</organism>
<accession>A0A1Q9CE49</accession>
<keyword evidence="6 8" id="KW-0472">Membrane</keyword>
<proteinExistence type="predicted"/>
<keyword evidence="3 8" id="KW-0812">Transmembrane</keyword>
<evidence type="ECO:0000313" key="10">
    <source>
        <dbReference type="Proteomes" id="UP000186817"/>
    </source>
</evidence>
<comment type="caution">
    <text evidence="9">The sequence shown here is derived from an EMBL/GenBank/DDBJ whole genome shotgun (WGS) entry which is preliminary data.</text>
</comment>
<dbReference type="InterPro" id="IPR001807">
    <property type="entry name" value="ClC"/>
</dbReference>
<dbReference type="GO" id="GO:0005886">
    <property type="term" value="C:plasma membrane"/>
    <property type="evidence" value="ECO:0007669"/>
    <property type="project" value="TreeGrafter"/>
</dbReference>
<comment type="subcellular location">
    <subcellularLocation>
        <location evidence="1">Membrane</location>
        <topology evidence="1">Multi-pass membrane protein</topology>
    </subcellularLocation>
</comment>
<dbReference type="Pfam" id="PF00654">
    <property type="entry name" value="Voltage_CLC"/>
    <property type="match status" value="1"/>
</dbReference>
<dbReference type="Proteomes" id="UP000186817">
    <property type="component" value="Unassembled WGS sequence"/>
</dbReference>
<sequence>MDEWMDGWMDGTGESAEAALVALHAHGGDAWGGLKSIAPFLPRWSLQGWLLAIAIGICSSLSGAGLDYGVQGLSSLRFGLCEGSPWVTFRHCPEASLSGFLVYAFAPAAAGSGIPEVKTILNGFVMSDVVSLRTLLVKIPGLMLSVAAGMSLGKEGPLVHVVSSFFPSRTLIRAFTAAVAAAIVLSVINTTNTKGLTLFSVEYSTASHPLEQPRLFLGREIRYLVFAALGVVGGLTGAAFNALLLGSTWEVLAMEAYGGRWNVDPYQFWFRLGVICIAIITLFTSYPLVMTRVLSSDTIHALFEACDAGSGRQLRGHLGLCTADDKYAEASAETILTFGVPCPAGLFVPSLFTGAALGRLVGVLMQVCRVTISLVAIMLELTGGMTYIVPFMIAVPHPNRIMGGLEQRREDEVEDSIANLKPARALRGIYDLYIVLKGYPFLQEELDVTFMERCCDIMDTGITKLDVSLQPTMSDLLWLITNFEFRGFPVVSGDSSWTEF</sequence>
<keyword evidence="2" id="KW-0813">Transport</keyword>
<reference evidence="9 10" key="1">
    <citation type="submission" date="2016-02" db="EMBL/GenBank/DDBJ databases">
        <title>Genome analysis of coral dinoflagellate symbionts highlights evolutionary adaptations to a symbiotic lifestyle.</title>
        <authorList>
            <person name="Aranda M."/>
            <person name="Li Y."/>
            <person name="Liew Y.J."/>
            <person name="Baumgarten S."/>
            <person name="Simakov O."/>
            <person name="Wilson M."/>
            <person name="Piel J."/>
            <person name="Ashoor H."/>
            <person name="Bougouffa S."/>
            <person name="Bajic V.B."/>
            <person name="Ryu T."/>
            <person name="Ravasi T."/>
            <person name="Bayer T."/>
            <person name="Micklem G."/>
            <person name="Kim H."/>
            <person name="Bhak J."/>
            <person name="Lajeunesse T.C."/>
            <person name="Voolstra C.R."/>
        </authorList>
    </citation>
    <scope>NUCLEOTIDE SEQUENCE [LARGE SCALE GENOMIC DNA]</scope>
    <source>
        <strain evidence="9 10">CCMP2467</strain>
    </source>
</reference>
<feature type="transmembrane region" description="Helical" evidence="8">
    <location>
        <begin position="370"/>
        <end position="395"/>
    </location>
</feature>
<keyword evidence="10" id="KW-1185">Reference proteome</keyword>